<dbReference type="Pfam" id="PF13618">
    <property type="entry name" value="Gluconate_2-dh3"/>
    <property type="match status" value="1"/>
</dbReference>
<keyword evidence="3" id="KW-1185">Reference proteome</keyword>
<feature type="region of interest" description="Disordered" evidence="1">
    <location>
        <begin position="37"/>
        <end position="62"/>
    </location>
</feature>
<gene>
    <name evidence="2" type="ORF">ACFO4L_13730</name>
</gene>
<reference evidence="3" key="1">
    <citation type="journal article" date="2019" name="Int. J. Syst. Evol. Microbiol.">
        <title>The Global Catalogue of Microorganisms (GCM) 10K type strain sequencing project: providing services to taxonomists for standard genome sequencing and annotation.</title>
        <authorList>
            <consortium name="The Broad Institute Genomics Platform"/>
            <consortium name="The Broad Institute Genome Sequencing Center for Infectious Disease"/>
            <person name="Wu L."/>
            <person name="Ma J."/>
        </authorList>
    </citation>
    <scope>NUCLEOTIDE SEQUENCE [LARGE SCALE GENOMIC DNA]</scope>
    <source>
        <strain evidence="3">JCM 12165</strain>
    </source>
</reference>
<organism evidence="2 3">
    <name type="scientific">Bacillus daqingensis</name>
    <dbReference type="NCBI Taxonomy" id="872396"/>
    <lineage>
        <taxon>Bacteria</taxon>
        <taxon>Bacillati</taxon>
        <taxon>Bacillota</taxon>
        <taxon>Bacilli</taxon>
        <taxon>Bacillales</taxon>
        <taxon>Bacillaceae</taxon>
        <taxon>Bacillus</taxon>
    </lineage>
</organism>
<keyword evidence="2" id="KW-0560">Oxidoreductase</keyword>
<dbReference type="EMBL" id="JBHSGK010000013">
    <property type="protein sequence ID" value="MFC4737659.1"/>
    <property type="molecule type" value="Genomic_DNA"/>
</dbReference>
<dbReference type="RefSeq" id="WP_377910247.1">
    <property type="nucleotide sequence ID" value="NZ_JBHSGK010000013.1"/>
</dbReference>
<protein>
    <submittedName>
        <fullName evidence="2">Gluconate 2-dehydrogenase subunit 3 family protein</fullName>
        <ecNumber evidence="2">1.-.-.-</ecNumber>
    </submittedName>
</protein>
<feature type="compositionally biased region" description="Low complexity" evidence="1">
    <location>
        <begin position="46"/>
        <end position="61"/>
    </location>
</feature>
<proteinExistence type="predicted"/>
<evidence type="ECO:0000313" key="2">
    <source>
        <dbReference type="EMBL" id="MFC4737659.1"/>
    </source>
</evidence>
<evidence type="ECO:0000256" key="1">
    <source>
        <dbReference type="SAM" id="MobiDB-lite"/>
    </source>
</evidence>
<dbReference type="InterPro" id="IPR027056">
    <property type="entry name" value="Gluconate_2DH_su3"/>
</dbReference>
<dbReference type="GO" id="GO:0016491">
    <property type="term" value="F:oxidoreductase activity"/>
    <property type="evidence" value="ECO:0007669"/>
    <property type="project" value="UniProtKB-KW"/>
</dbReference>
<dbReference type="Proteomes" id="UP001595896">
    <property type="component" value="Unassembled WGS sequence"/>
</dbReference>
<accession>A0ABV9P0M1</accession>
<comment type="caution">
    <text evidence="2">The sequence shown here is derived from an EMBL/GenBank/DDBJ whole genome shotgun (WGS) entry which is preliminary data.</text>
</comment>
<dbReference type="EC" id="1.-.-.-" evidence="2"/>
<evidence type="ECO:0000313" key="3">
    <source>
        <dbReference type="Proteomes" id="UP001595896"/>
    </source>
</evidence>
<name>A0ABV9P0M1_9BACI</name>
<sequence length="257" mass="28424">MAEENQDGMTRRKFIQNTGLVLGGAIGGGILGGVIGSQTDTETMDDNTAGNENNANGTNGDTETHQEARVFFKRQQDFDVLRSATERIFPEDDNGPGAIELGVPYYIDRQLAGPWGLNAKEYMDGPFQEGEATQGSQTRVPRGDMFLIGLRRINAESQSRFDTSFYDLEDAEQQNEILQALENDDISMPGFTASEFLQTMIVATMEGAYCDPVYGGNRGMQGWQMKEFPGAQMAYINVIEDDEFHAMDPVSLHDHHS</sequence>